<keyword evidence="4" id="KW-1185">Reference proteome</keyword>
<dbReference type="InterPro" id="IPR045584">
    <property type="entry name" value="Pilin-like"/>
</dbReference>
<dbReference type="AlphaFoldDB" id="A0A367Y6P7"/>
<reference evidence="3 4" key="1">
    <citation type="submission" date="2018-07" db="EMBL/GenBank/DDBJ databases">
        <title>Microbacterium endoborsara sp. nov., a novel actinobacterium isolated from Borszczowia aralocaspica.</title>
        <authorList>
            <person name="An D."/>
        </authorList>
    </citation>
    <scope>NUCLEOTIDE SEQUENCE [LARGE SCALE GENOMIC DNA]</scope>
    <source>
        <strain evidence="3 4">C1.15228</strain>
    </source>
</reference>
<dbReference type="PANTHER" id="PTHR30093:SF43">
    <property type="entry name" value="SLR2015 PROTEIN"/>
    <property type="match status" value="1"/>
</dbReference>
<proteinExistence type="predicted"/>
<accession>A0A367Y6P7</accession>
<dbReference type="Proteomes" id="UP000253508">
    <property type="component" value="Unassembled WGS sequence"/>
</dbReference>
<gene>
    <name evidence="3" type="ORF">DTO57_02595</name>
</gene>
<comment type="caution">
    <text evidence="3">The sequence shown here is derived from an EMBL/GenBank/DDBJ whole genome shotgun (WGS) entry which is preliminary data.</text>
</comment>
<name>A0A367Y6P7_9MICO</name>
<dbReference type="NCBIfam" id="TIGR02532">
    <property type="entry name" value="IV_pilin_GFxxxE"/>
    <property type="match status" value="1"/>
</dbReference>
<evidence type="ECO:0000313" key="4">
    <source>
        <dbReference type="Proteomes" id="UP000253508"/>
    </source>
</evidence>
<keyword evidence="2" id="KW-1133">Transmembrane helix</keyword>
<dbReference type="InterPro" id="IPR012902">
    <property type="entry name" value="N_methyl_site"/>
</dbReference>
<evidence type="ECO:0000256" key="1">
    <source>
        <dbReference type="SAM" id="MobiDB-lite"/>
    </source>
</evidence>
<feature type="transmembrane region" description="Helical" evidence="2">
    <location>
        <begin position="20"/>
        <end position="40"/>
    </location>
</feature>
<protein>
    <submittedName>
        <fullName evidence="3">Type II secretion system protein</fullName>
    </submittedName>
</protein>
<keyword evidence="2" id="KW-0812">Transmembrane</keyword>
<dbReference type="Pfam" id="PF07963">
    <property type="entry name" value="N_methyl"/>
    <property type="match status" value="1"/>
</dbReference>
<feature type="region of interest" description="Disordered" evidence="1">
    <location>
        <begin position="307"/>
        <end position="328"/>
    </location>
</feature>
<dbReference type="Gene3D" id="3.30.700.10">
    <property type="entry name" value="Glycoprotein, Type 4 Pilin"/>
    <property type="match status" value="1"/>
</dbReference>
<sequence length="328" mass="33480">MTNKLSNTFKQRRDRGFTIVELLIVIVVIAILAAITIVSYNGISNRAKASAAASAAEQAAKKVAIYAVTNGEALPSALADAGVTDGNGTSYQYRTYDSGRKYCITATANGVSSYIDNDAQTSPKAGACPGHGVDGGGVVTNYATRPTPAEGNFGGWTGYNLAGGASSSVVPNAWLGKYSYRWTAGAPGFSNGSMNIGLEHTGVKIAVPTGVDVVPSIHVRASKGGSFTVSCAFSDSTGTIVTGSCPGPSFTVAANVWTRLQANDVTVPANASRMSIRAKLEGGATYVSGDWIEVSGVSTAPGAYADGDSPGWVWNGTPNNSTSTGPAL</sequence>
<dbReference type="PANTHER" id="PTHR30093">
    <property type="entry name" value="GENERAL SECRETION PATHWAY PROTEIN G"/>
    <property type="match status" value="1"/>
</dbReference>
<dbReference type="OrthoDB" id="5165480at2"/>
<organism evidence="3 4">
    <name type="scientific">Microbacterium sorbitolivorans</name>
    <dbReference type="NCBI Taxonomy" id="1867410"/>
    <lineage>
        <taxon>Bacteria</taxon>
        <taxon>Bacillati</taxon>
        <taxon>Actinomycetota</taxon>
        <taxon>Actinomycetes</taxon>
        <taxon>Micrococcales</taxon>
        <taxon>Microbacteriaceae</taxon>
        <taxon>Microbacterium</taxon>
    </lineage>
</organism>
<dbReference type="SUPFAM" id="SSF54523">
    <property type="entry name" value="Pili subunits"/>
    <property type="match status" value="1"/>
</dbReference>
<evidence type="ECO:0000256" key="2">
    <source>
        <dbReference type="SAM" id="Phobius"/>
    </source>
</evidence>
<evidence type="ECO:0000313" key="3">
    <source>
        <dbReference type="EMBL" id="RCK61543.1"/>
    </source>
</evidence>
<keyword evidence="2" id="KW-0472">Membrane</keyword>
<dbReference type="RefSeq" id="WP_114116647.1">
    <property type="nucleotide sequence ID" value="NZ_BMHU01000001.1"/>
</dbReference>
<feature type="compositionally biased region" description="Polar residues" evidence="1">
    <location>
        <begin position="316"/>
        <end position="328"/>
    </location>
</feature>
<dbReference type="EMBL" id="QORO01000001">
    <property type="protein sequence ID" value="RCK61543.1"/>
    <property type="molecule type" value="Genomic_DNA"/>
</dbReference>